<comment type="subunit">
    <text evidence="12">Component of the PAM complex.</text>
</comment>
<comment type="subcellular location">
    <subcellularLocation>
        <location evidence="1 12">Mitochondrion inner membrane</location>
        <topology evidence="1 12">Multi-pass membrane protein</topology>
    </subcellularLocation>
</comment>
<gene>
    <name evidence="14" type="ORF">FIBRA_03622</name>
</gene>
<evidence type="ECO:0000256" key="9">
    <source>
        <dbReference type="ARBA" id="ARBA00023010"/>
    </source>
</evidence>
<dbReference type="PANTHER" id="PTHR28021">
    <property type="entry name" value="PRESEQUENCE TRANSLOCATED-ASSOCIATED MOTOR SUBUNIT PAM17, MITOCHONDRIAL"/>
    <property type="match status" value="1"/>
</dbReference>
<dbReference type="EMBL" id="HE797040">
    <property type="protein sequence ID" value="CCM01562.1"/>
    <property type="molecule type" value="Genomic_DNA"/>
</dbReference>
<dbReference type="Pfam" id="PF08566">
    <property type="entry name" value="Pam17"/>
    <property type="match status" value="2"/>
</dbReference>
<evidence type="ECO:0000256" key="4">
    <source>
        <dbReference type="ARBA" id="ARBA00022692"/>
    </source>
</evidence>
<feature type="transmembrane region" description="Helical" evidence="12">
    <location>
        <begin position="155"/>
        <end position="175"/>
    </location>
</feature>
<organism evidence="14 15">
    <name type="scientific">Fibroporia radiculosa</name>
    <dbReference type="NCBI Taxonomy" id="599839"/>
    <lineage>
        <taxon>Eukaryota</taxon>
        <taxon>Fungi</taxon>
        <taxon>Dikarya</taxon>
        <taxon>Basidiomycota</taxon>
        <taxon>Agaricomycotina</taxon>
        <taxon>Agaricomycetes</taxon>
        <taxon>Polyporales</taxon>
        <taxon>Fibroporiaceae</taxon>
        <taxon>Fibroporia</taxon>
    </lineage>
</organism>
<keyword evidence="15" id="KW-1185">Reference proteome</keyword>
<dbReference type="STRING" id="599839.J4HW33"/>
<evidence type="ECO:0000256" key="11">
    <source>
        <dbReference type="ARBA" id="ARBA00023136"/>
    </source>
</evidence>
<accession>J4HW33</accession>
<keyword evidence="8 12" id="KW-1133">Transmembrane helix</keyword>
<keyword evidence="10 12" id="KW-0496">Mitochondrion</keyword>
<dbReference type="GeneID" id="24096473"/>
<evidence type="ECO:0000256" key="10">
    <source>
        <dbReference type="ARBA" id="ARBA00023128"/>
    </source>
</evidence>
<evidence type="ECO:0000256" key="1">
    <source>
        <dbReference type="ARBA" id="ARBA00004448"/>
    </source>
</evidence>
<sequence length="250" mass="27478">MSCTTASRTLRPLVSRPIQLQCVSGGRGPVRSKVQLLRSPARGKSTRAGRSSKDAAAQAPTPSGQAAHGPRTVSSLEQETLPWADYLAIRKQKRRWETAMTIPLTIAGFAGGVAYFGNQEVDPNKPIFNLDPMVVYGFGTLGCAGTPISYTTQTAFSPSAALGYLFGPIAGSSIWRMTHRRSMKLIEARDREFHKHIVKNRVDPTAQSATNPVPDFYGEKIGSLHGYRQWLRDQAKYKRKAYLPEDGDAR</sequence>
<comment type="similarity">
    <text evidence="2 12">Belongs to the PAM17 family.</text>
</comment>
<dbReference type="Proteomes" id="UP000006352">
    <property type="component" value="Unassembled WGS sequence"/>
</dbReference>
<dbReference type="OrthoDB" id="5970083at2759"/>
<evidence type="ECO:0000256" key="8">
    <source>
        <dbReference type="ARBA" id="ARBA00022989"/>
    </source>
</evidence>
<keyword evidence="4 12" id="KW-0812">Transmembrane</keyword>
<dbReference type="GO" id="GO:0001405">
    <property type="term" value="C:PAM complex, Tim23 associated import motor"/>
    <property type="evidence" value="ECO:0007669"/>
    <property type="project" value="UniProtKB-UniRule"/>
</dbReference>
<evidence type="ECO:0000256" key="13">
    <source>
        <dbReference type="SAM" id="MobiDB-lite"/>
    </source>
</evidence>
<keyword evidence="7" id="KW-0809">Transit peptide</keyword>
<proteinExistence type="inferred from homology"/>
<evidence type="ECO:0000256" key="7">
    <source>
        <dbReference type="ARBA" id="ARBA00022946"/>
    </source>
</evidence>
<keyword evidence="11 12" id="KW-0472">Membrane</keyword>
<reference evidence="14 15" key="1">
    <citation type="journal article" date="2012" name="Appl. Environ. Microbiol.">
        <title>Short-read sequencing for genomic analysis of the brown rot fungus Fibroporia radiculosa.</title>
        <authorList>
            <person name="Tang J.D."/>
            <person name="Perkins A.D."/>
            <person name="Sonstegard T.S."/>
            <person name="Schroeder S.G."/>
            <person name="Burgess S.C."/>
            <person name="Diehl S.V."/>
        </authorList>
    </citation>
    <scope>NUCLEOTIDE SEQUENCE [LARGE SCALE GENOMIC DNA]</scope>
    <source>
        <strain evidence="14 15">TFFH 294</strain>
    </source>
</reference>
<name>J4HW33_9APHY</name>
<dbReference type="GO" id="GO:0030150">
    <property type="term" value="P:protein import into mitochondrial matrix"/>
    <property type="evidence" value="ECO:0007669"/>
    <property type="project" value="UniProtKB-UniRule"/>
</dbReference>
<keyword evidence="5 12" id="KW-0999">Mitochondrion inner membrane</keyword>
<keyword evidence="3 12" id="KW-0813">Transport</keyword>
<dbReference type="PANTHER" id="PTHR28021:SF1">
    <property type="entry name" value="PRESEQUENCE TRANSLOCATED-ASSOCIATED MOTOR SUBUNIT PAM17, MITOCHONDRIAL"/>
    <property type="match status" value="1"/>
</dbReference>
<evidence type="ECO:0000256" key="6">
    <source>
        <dbReference type="ARBA" id="ARBA00022927"/>
    </source>
</evidence>
<dbReference type="InParanoid" id="J4HW33"/>
<evidence type="ECO:0000256" key="12">
    <source>
        <dbReference type="RuleBase" id="RU367146"/>
    </source>
</evidence>
<dbReference type="FunCoup" id="J4HW33">
    <property type="interactions" value="29"/>
</dbReference>
<keyword evidence="6 12" id="KW-0653">Protein transport</keyword>
<evidence type="ECO:0000256" key="5">
    <source>
        <dbReference type="ARBA" id="ARBA00022792"/>
    </source>
</evidence>
<evidence type="ECO:0000256" key="2">
    <source>
        <dbReference type="ARBA" id="ARBA00006837"/>
    </source>
</evidence>
<evidence type="ECO:0000313" key="14">
    <source>
        <dbReference type="EMBL" id="CCM01562.1"/>
    </source>
</evidence>
<dbReference type="InterPro" id="IPR013875">
    <property type="entry name" value="Pam17"/>
</dbReference>
<dbReference type="RefSeq" id="XP_012180845.1">
    <property type="nucleotide sequence ID" value="XM_012325455.1"/>
</dbReference>
<dbReference type="HOGENOM" id="CLU_068297_1_0_1"/>
<comment type="function">
    <text evidence="12">Component of the PAM complex, a complex required for the translocation of transit peptide-containing proteins from the inner membrane into the mitochondrial matrix in an ATP-dependent manner.</text>
</comment>
<protein>
    <recommendedName>
        <fullName evidence="12">Presequence translocated-associated motor subunit PAM17</fullName>
    </recommendedName>
</protein>
<dbReference type="AlphaFoldDB" id="J4HW33"/>
<feature type="region of interest" description="Disordered" evidence="13">
    <location>
        <begin position="36"/>
        <end position="74"/>
    </location>
</feature>
<keyword evidence="9 12" id="KW-0811">Translocation</keyword>
<feature type="transmembrane region" description="Helical" evidence="12">
    <location>
        <begin position="99"/>
        <end position="117"/>
    </location>
</feature>
<evidence type="ECO:0000313" key="15">
    <source>
        <dbReference type="Proteomes" id="UP000006352"/>
    </source>
</evidence>
<evidence type="ECO:0000256" key="3">
    <source>
        <dbReference type="ARBA" id="ARBA00022448"/>
    </source>
</evidence>